<accession>A0A091RD87</accession>
<evidence type="ECO:0000313" key="2">
    <source>
        <dbReference type="EMBL" id="KFQ26637.1"/>
    </source>
</evidence>
<dbReference type="PANTHER" id="PTHR33775">
    <property type="entry name" value="CARDIAC-ENRICHED FHL2-INTERACTING PROTEIN-RELATED"/>
    <property type="match status" value="1"/>
</dbReference>
<feature type="compositionally biased region" description="Basic and acidic residues" evidence="1">
    <location>
        <begin position="555"/>
        <end position="567"/>
    </location>
</feature>
<dbReference type="EMBL" id="KK699968">
    <property type="protein sequence ID" value="KFQ26637.1"/>
    <property type="molecule type" value="Genomic_DNA"/>
</dbReference>
<feature type="compositionally biased region" description="Basic and acidic residues" evidence="1">
    <location>
        <begin position="480"/>
        <end position="493"/>
    </location>
</feature>
<feature type="region of interest" description="Disordered" evidence="1">
    <location>
        <begin position="473"/>
        <end position="493"/>
    </location>
</feature>
<reference evidence="2 3" key="1">
    <citation type="submission" date="2014-04" db="EMBL/GenBank/DDBJ databases">
        <title>Genome evolution of avian class.</title>
        <authorList>
            <person name="Zhang G."/>
            <person name="Li C."/>
        </authorList>
    </citation>
    <scope>NUCLEOTIDE SEQUENCE [LARGE SCALE GENOMIC DNA]</scope>
    <source>
        <strain evidence="2">BGI_N331</strain>
    </source>
</reference>
<feature type="region of interest" description="Disordered" evidence="1">
    <location>
        <begin position="1"/>
        <end position="23"/>
    </location>
</feature>
<protein>
    <submittedName>
        <fullName evidence="2">Uncharacterized protein C10orf71</fullName>
    </submittedName>
</protein>
<dbReference type="PANTHER" id="PTHR33775:SF2">
    <property type="entry name" value="CARDIAC-ENRICHED FHL2-INTERACTING PROTEIN"/>
    <property type="match status" value="1"/>
</dbReference>
<feature type="compositionally biased region" description="Polar residues" evidence="1">
    <location>
        <begin position="540"/>
        <end position="554"/>
    </location>
</feature>
<keyword evidence="3" id="KW-1185">Reference proteome</keyword>
<dbReference type="AlphaFoldDB" id="A0A091RD87"/>
<feature type="compositionally biased region" description="Basic and acidic residues" evidence="1">
    <location>
        <begin position="395"/>
        <end position="406"/>
    </location>
</feature>
<feature type="compositionally biased region" description="Basic and acidic residues" evidence="1">
    <location>
        <begin position="1"/>
        <end position="12"/>
    </location>
</feature>
<feature type="region of interest" description="Disordered" evidence="1">
    <location>
        <begin position="539"/>
        <end position="567"/>
    </location>
</feature>
<feature type="non-terminal residue" evidence="2">
    <location>
        <position position="625"/>
    </location>
</feature>
<dbReference type="GO" id="GO:0070886">
    <property type="term" value="P:positive regulation of calcineurin-NFAT signaling cascade"/>
    <property type="evidence" value="ECO:0007669"/>
    <property type="project" value="TreeGrafter"/>
</dbReference>
<dbReference type="InterPro" id="IPR052303">
    <property type="entry name" value="CEFIP"/>
</dbReference>
<dbReference type="GO" id="GO:0030018">
    <property type="term" value="C:Z disc"/>
    <property type="evidence" value="ECO:0007669"/>
    <property type="project" value="TreeGrafter"/>
</dbReference>
<evidence type="ECO:0000313" key="3">
    <source>
        <dbReference type="Proteomes" id="UP000052967"/>
    </source>
</evidence>
<sequence length="625" mass="69313">MQGNKKHTEGHSDSSSIGSLLDDTDREVSNLTARAFKSLCVAELEDSYDEPDLAISPDFALQFSAKFHPETLNHAIKKSDVCNKLTARNNEHTIQASTFQQLPKCAPEEKRIAKNNTFATDRKKLNLPVSGPRNDKHVSKVSSLIKTFDKTADQGSGGSLIAIKQPIKNSFQKCKLSRGNDMVFWDDTDILSNDKELSEFSEASQGSHCLSSKHEPQKRPNKIDLSHCGSDAYYPVLIEMSKVAKSNFSHSSKKALKNRSVKVNEPAKKGNFLHSENSAFESWNVHHKKLTEKEEFVGIKTKKEGLTCMEEASITKGSHTHEHELPPVKTAVAKKQEKDFQVKPTPREAPFNIPLPAICVPQGPLSSETEFPAALPPQAVSTCPPWRKQRATKGAAERRQTSKEKFTASDEKCSLYEKAAGAERGLDMTPLAKQVNSPGSVSPSFNITELLTPIIPPKQEVDTAESEVILLTPPPTESTASRDHEGGTFGDYRSRDSYKLKASSLLFNLKDVRKRVKSIYTPSPLLRAFEEKNKARENIQESTKMNASLSTSQEKSNKNIAGKDESRDITSILPGSVYEKDDKTDLTGHFTDSYMTLSSPQTTADLLFYQTGDNLQEDDSKHKDL</sequence>
<gene>
    <name evidence="2" type="ORF">N331_02018</name>
</gene>
<organism evidence="2 3">
    <name type="scientific">Merops nubicus</name>
    <name type="common">Northern carmine bee-eater</name>
    <dbReference type="NCBI Taxonomy" id="57421"/>
    <lineage>
        <taxon>Eukaryota</taxon>
        <taxon>Metazoa</taxon>
        <taxon>Chordata</taxon>
        <taxon>Craniata</taxon>
        <taxon>Vertebrata</taxon>
        <taxon>Euteleostomi</taxon>
        <taxon>Archelosauria</taxon>
        <taxon>Archosauria</taxon>
        <taxon>Dinosauria</taxon>
        <taxon>Saurischia</taxon>
        <taxon>Theropoda</taxon>
        <taxon>Coelurosauria</taxon>
        <taxon>Aves</taxon>
        <taxon>Neognathae</taxon>
        <taxon>Neoaves</taxon>
        <taxon>Telluraves</taxon>
        <taxon>Coraciimorphae</taxon>
        <taxon>Coraciiformes</taxon>
        <taxon>Meropidae</taxon>
        <taxon>Merops</taxon>
    </lineage>
</organism>
<feature type="region of interest" description="Disordered" evidence="1">
    <location>
        <begin position="204"/>
        <end position="224"/>
    </location>
</feature>
<evidence type="ECO:0000256" key="1">
    <source>
        <dbReference type="SAM" id="MobiDB-lite"/>
    </source>
</evidence>
<feature type="region of interest" description="Disordered" evidence="1">
    <location>
        <begin position="376"/>
        <end position="406"/>
    </location>
</feature>
<proteinExistence type="predicted"/>
<name>A0A091RD87_MERNU</name>
<feature type="compositionally biased region" description="Basic and acidic residues" evidence="1">
    <location>
        <begin position="212"/>
        <end position="224"/>
    </location>
</feature>
<dbReference type="Proteomes" id="UP000052967">
    <property type="component" value="Unassembled WGS sequence"/>
</dbReference>